<feature type="domain" description="RanBP2-type" evidence="5">
    <location>
        <begin position="48"/>
        <end position="74"/>
    </location>
</feature>
<feature type="domain" description="RanBP2-type" evidence="5">
    <location>
        <begin position="230"/>
        <end position="256"/>
    </location>
</feature>
<comment type="caution">
    <text evidence="6">The sequence shown here is derived from an EMBL/GenBank/DDBJ whole genome shotgun (WGS) entry which is preliminary data.</text>
</comment>
<dbReference type="InterPro" id="IPR036443">
    <property type="entry name" value="Znf_RanBP2_sf"/>
</dbReference>
<feature type="domain" description="RanBP2-type" evidence="5">
    <location>
        <begin position="168"/>
        <end position="194"/>
    </location>
</feature>
<dbReference type="EMBL" id="JABANP010000533">
    <property type="protein sequence ID" value="KAF4681222.1"/>
    <property type="molecule type" value="Genomic_DNA"/>
</dbReference>
<protein>
    <recommendedName>
        <fullName evidence="5">RanBP2-type domain-containing protein</fullName>
    </recommendedName>
</protein>
<keyword evidence="2" id="KW-0863">Zinc-finger</keyword>
<dbReference type="SUPFAM" id="SSF90209">
    <property type="entry name" value="Ran binding protein zinc finger-like"/>
    <property type="match status" value="6"/>
</dbReference>
<gene>
    <name evidence="6" type="ORF">FOZ60_012447</name>
</gene>
<name>A0A7J6NBF6_PEROL</name>
<evidence type="ECO:0000313" key="7">
    <source>
        <dbReference type="Proteomes" id="UP000541610"/>
    </source>
</evidence>
<feature type="domain" description="RanBP2-type" evidence="5">
    <location>
        <begin position="382"/>
        <end position="408"/>
    </location>
</feature>
<dbReference type="InterPro" id="IPR001876">
    <property type="entry name" value="Znf_RanBP2"/>
</dbReference>
<keyword evidence="1" id="KW-0479">Metal-binding</keyword>
<reference evidence="6 7" key="1">
    <citation type="submission" date="2020-04" db="EMBL/GenBank/DDBJ databases">
        <title>Perkinsus olseni comparative genomics.</title>
        <authorList>
            <person name="Bogema D.R."/>
        </authorList>
    </citation>
    <scope>NUCLEOTIDE SEQUENCE [LARGE SCALE GENOMIC DNA]</scope>
    <source>
        <strain evidence="6">00978-12</strain>
    </source>
</reference>
<evidence type="ECO:0000256" key="2">
    <source>
        <dbReference type="ARBA" id="ARBA00022771"/>
    </source>
</evidence>
<dbReference type="Pfam" id="PF00641">
    <property type="entry name" value="Zn_ribbon_RanBP"/>
    <property type="match status" value="6"/>
</dbReference>
<proteinExistence type="predicted"/>
<dbReference type="PANTHER" id="PTHR12999:SF17">
    <property type="entry name" value="ZINC FINGER RAN-BINDING DOMAIN-CONTAINING PROTEIN 2"/>
    <property type="match status" value="1"/>
</dbReference>
<sequence length="413" mass="45119">QHDRSTSSLLPPLSGRLPPIGLSPSPVRSRFPFLAYLAAQDRVSQTEGSWACHLCGNINYPDREVCNIKMCKGTRPDSSRWNSGSVPRRVSPPPLGHFDQRSDGRAPLFATTTEDAPTALDWSPVPITEGRSFFATEEASIGHHHVGTSHPHPYHPRPHSRAPLPVGGNWTCHSCGNVNYSDRTVCYRRQCGRPREQVEHSPVEPSIHRSSGRQTTAGVSFFAGLGDVAGSWECRACGNVNYPSRIKCNNRRCGLPREEAVVSSLTPQPARTPRGNGPQAGVDGNWLCSACGNVNYASRERCNGRGCGRPRKEVDRGALETLPTARCDGRKSVIGDWTCTRCGNLNYQSRSRCNKKSCGMPREQVEMGSPTARQGGVVEADGCWVCPACSNLNYPHRLKCNRKQCGAPRPIGP</sequence>
<feature type="domain" description="RanBP2-type" evidence="5">
    <location>
        <begin position="335"/>
        <end position="361"/>
    </location>
</feature>
<evidence type="ECO:0000256" key="3">
    <source>
        <dbReference type="ARBA" id="ARBA00022833"/>
    </source>
</evidence>
<dbReference type="Proteomes" id="UP000541610">
    <property type="component" value="Unassembled WGS sequence"/>
</dbReference>
<keyword evidence="3" id="KW-0862">Zinc</keyword>
<evidence type="ECO:0000256" key="1">
    <source>
        <dbReference type="ARBA" id="ARBA00022723"/>
    </source>
</evidence>
<dbReference type="AlphaFoldDB" id="A0A7J6NBF6"/>
<feature type="non-terminal residue" evidence="6">
    <location>
        <position position="413"/>
    </location>
</feature>
<accession>A0A7J6NBF6</accession>
<evidence type="ECO:0000256" key="4">
    <source>
        <dbReference type="SAM" id="MobiDB-lite"/>
    </source>
</evidence>
<evidence type="ECO:0000259" key="5">
    <source>
        <dbReference type="SMART" id="SM00547"/>
    </source>
</evidence>
<feature type="region of interest" description="Disordered" evidence="4">
    <location>
        <begin position="74"/>
        <end position="103"/>
    </location>
</feature>
<dbReference type="Gene3D" id="4.10.1060.10">
    <property type="entry name" value="Zinc finger, RanBP2-type"/>
    <property type="match status" value="6"/>
</dbReference>
<dbReference type="OrthoDB" id="427239at2759"/>
<organism evidence="6 7">
    <name type="scientific">Perkinsus olseni</name>
    <name type="common">Perkinsus atlanticus</name>
    <dbReference type="NCBI Taxonomy" id="32597"/>
    <lineage>
        <taxon>Eukaryota</taxon>
        <taxon>Sar</taxon>
        <taxon>Alveolata</taxon>
        <taxon>Perkinsozoa</taxon>
        <taxon>Perkinsea</taxon>
        <taxon>Perkinsida</taxon>
        <taxon>Perkinsidae</taxon>
        <taxon>Perkinsus</taxon>
    </lineage>
</organism>
<feature type="domain" description="RanBP2-type" evidence="5">
    <location>
        <begin position="284"/>
        <end position="310"/>
    </location>
</feature>
<evidence type="ECO:0000313" key="6">
    <source>
        <dbReference type="EMBL" id="KAF4681222.1"/>
    </source>
</evidence>
<dbReference type="SMART" id="SM00547">
    <property type="entry name" value="ZnF_RBZ"/>
    <property type="match status" value="6"/>
</dbReference>
<dbReference type="GO" id="GO:0008270">
    <property type="term" value="F:zinc ion binding"/>
    <property type="evidence" value="ECO:0007669"/>
    <property type="project" value="UniProtKB-KW"/>
</dbReference>
<dbReference type="PANTHER" id="PTHR12999">
    <property type="entry name" value="ZINC FINGER RAN-BINDING DOMAIN-CONTAINING PROTEIN 2 ZRANB2-RELATED"/>
    <property type="match status" value="1"/>
</dbReference>